<dbReference type="Gene3D" id="1.25.40.10">
    <property type="entry name" value="Tetratricopeptide repeat domain"/>
    <property type="match status" value="1"/>
</dbReference>
<evidence type="ECO:0000313" key="1">
    <source>
        <dbReference type="EMBL" id="SDD13407.1"/>
    </source>
</evidence>
<dbReference type="EMBL" id="FMZC01000004">
    <property type="protein sequence ID" value="SDD13407.1"/>
    <property type="molecule type" value="Genomic_DNA"/>
</dbReference>
<dbReference type="OrthoDB" id="7593450at2"/>
<dbReference type="Proteomes" id="UP000198781">
    <property type="component" value="Unassembled WGS sequence"/>
</dbReference>
<name>A0A1G6SBA0_9BURK</name>
<dbReference type="STRING" id="187868.SAMN05192589_104378"/>
<dbReference type="AlphaFoldDB" id="A0A1G6SBA0"/>
<dbReference type="Gene3D" id="1.20.58.320">
    <property type="entry name" value="TPR-like"/>
    <property type="match status" value="1"/>
</dbReference>
<proteinExistence type="predicted"/>
<gene>
    <name evidence="1" type="ORF">SAMN05192589_104378</name>
</gene>
<dbReference type="RefSeq" id="WP_092742806.1">
    <property type="nucleotide sequence ID" value="NZ_FMZC01000004.1"/>
</dbReference>
<dbReference type="InterPro" id="IPR010323">
    <property type="entry name" value="DUF924"/>
</dbReference>
<accession>A0A1G6SBA0</accession>
<dbReference type="SUPFAM" id="SSF48452">
    <property type="entry name" value="TPR-like"/>
    <property type="match status" value="1"/>
</dbReference>
<sequence length="185" mass="20695">MTTALPDAACSVLSFWFEDSTPQQWFAKDDAFDAAIRQRFANLHHEAAQAQLWPWRTTPSGRLAEILVLDQFSRNLHRDSAQAFVCDGMALVLAQEAVAAQADAALPVDWRAFVYMPYMHSESLAVQDESVALFTRLGNPNNLDFAVRHRDIVARFGRFPHRNAVLGRASTAEETAFLREPGSAF</sequence>
<protein>
    <submittedName>
        <fullName evidence="1">Uncharacterized conserved protein, DUF924 family</fullName>
    </submittedName>
</protein>
<organism evidence="1 2">
    <name type="scientific">Paracidovorax valerianellae</name>
    <dbReference type="NCBI Taxonomy" id="187868"/>
    <lineage>
        <taxon>Bacteria</taxon>
        <taxon>Pseudomonadati</taxon>
        <taxon>Pseudomonadota</taxon>
        <taxon>Betaproteobacteria</taxon>
        <taxon>Burkholderiales</taxon>
        <taxon>Comamonadaceae</taxon>
        <taxon>Paracidovorax</taxon>
    </lineage>
</organism>
<dbReference type="InterPro" id="IPR011990">
    <property type="entry name" value="TPR-like_helical_dom_sf"/>
</dbReference>
<evidence type="ECO:0000313" key="2">
    <source>
        <dbReference type="Proteomes" id="UP000198781"/>
    </source>
</evidence>
<reference evidence="1 2" key="1">
    <citation type="submission" date="2016-10" db="EMBL/GenBank/DDBJ databases">
        <authorList>
            <person name="de Groot N.N."/>
        </authorList>
    </citation>
    <scope>NUCLEOTIDE SEQUENCE [LARGE SCALE GENOMIC DNA]</scope>
    <source>
        <strain evidence="1 2">DSM 16619</strain>
    </source>
</reference>
<keyword evidence="2" id="KW-1185">Reference proteome</keyword>
<dbReference type="Pfam" id="PF06041">
    <property type="entry name" value="DUF924"/>
    <property type="match status" value="1"/>
</dbReference>